<sequence length="190" mass="21644">MRRPNSKNSSRPKLINSVDRKGMKYALHGKGNHNLLQDNTFNMNSTEFKRVVQIMAANVATKSKLNRYKVILKNNKCKNWGNRVKNLDHILQTCLSSSASSISFQVSTVEDESVYAHFYVDGQKIKFLLDLGSNVNILPSQYVTGRKLEENTGPIQVFGCKEINTIDSIYLSMSCQCKSRDKTIRDYRGR</sequence>
<accession>A0A7R8CM67</accession>
<evidence type="ECO:0000313" key="2">
    <source>
        <dbReference type="Proteomes" id="UP000675881"/>
    </source>
</evidence>
<protein>
    <submittedName>
        <fullName evidence="1">(salmon louse) hypothetical protein</fullName>
    </submittedName>
</protein>
<proteinExistence type="predicted"/>
<dbReference type="SUPFAM" id="SSF50630">
    <property type="entry name" value="Acid proteases"/>
    <property type="match status" value="1"/>
</dbReference>
<dbReference type="EMBL" id="HG994591">
    <property type="protein sequence ID" value="CAF2818681.1"/>
    <property type="molecule type" value="Genomic_DNA"/>
</dbReference>
<dbReference type="InterPro" id="IPR021109">
    <property type="entry name" value="Peptidase_aspartic_dom_sf"/>
</dbReference>
<name>A0A7R8CM67_LEPSM</name>
<dbReference type="AlphaFoldDB" id="A0A7R8CM67"/>
<gene>
    <name evidence="1" type="ORF">LSAA_3685</name>
</gene>
<evidence type="ECO:0000313" key="1">
    <source>
        <dbReference type="EMBL" id="CAF2818681.1"/>
    </source>
</evidence>
<dbReference type="Proteomes" id="UP000675881">
    <property type="component" value="Chromosome 12"/>
</dbReference>
<keyword evidence="2" id="KW-1185">Reference proteome</keyword>
<organism evidence="1 2">
    <name type="scientific">Lepeophtheirus salmonis</name>
    <name type="common">Salmon louse</name>
    <name type="synonym">Caligus salmonis</name>
    <dbReference type="NCBI Taxonomy" id="72036"/>
    <lineage>
        <taxon>Eukaryota</taxon>
        <taxon>Metazoa</taxon>
        <taxon>Ecdysozoa</taxon>
        <taxon>Arthropoda</taxon>
        <taxon>Crustacea</taxon>
        <taxon>Multicrustacea</taxon>
        <taxon>Hexanauplia</taxon>
        <taxon>Copepoda</taxon>
        <taxon>Siphonostomatoida</taxon>
        <taxon>Caligidae</taxon>
        <taxon>Lepeophtheirus</taxon>
    </lineage>
</organism>
<reference evidence="1" key="1">
    <citation type="submission" date="2021-02" db="EMBL/GenBank/DDBJ databases">
        <authorList>
            <person name="Bekaert M."/>
        </authorList>
    </citation>
    <scope>NUCLEOTIDE SEQUENCE</scope>
    <source>
        <strain evidence="1">IoA-00</strain>
    </source>
</reference>